<gene>
    <name evidence="8" type="ORF">CAL22_06550</name>
</gene>
<keyword evidence="4 6" id="KW-1133">Transmembrane helix</keyword>
<dbReference type="Gene3D" id="1.10.3730.20">
    <property type="match status" value="1"/>
</dbReference>
<dbReference type="InterPro" id="IPR037185">
    <property type="entry name" value="EmrE-like"/>
</dbReference>
<name>A0A261VMS3_9BORD</name>
<dbReference type="Proteomes" id="UP000216429">
    <property type="component" value="Unassembled WGS sequence"/>
</dbReference>
<evidence type="ECO:0000313" key="9">
    <source>
        <dbReference type="Proteomes" id="UP000216429"/>
    </source>
</evidence>
<evidence type="ECO:0000256" key="5">
    <source>
        <dbReference type="ARBA" id="ARBA00023136"/>
    </source>
</evidence>
<feature type="transmembrane region" description="Helical" evidence="6">
    <location>
        <begin position="137"/>
        <end position="156"/>
    </location>
</feature>
<comment type="caution">
    <text evidence="8">The sequence shown here is derived from an EMBL/GenBank/DDBJ whole genome shotgun (WGS) entry which is preliminary data.</text>
</comment>
<feature type="transmembrane region" description="Helical" evidence="6">
    <location>
        <begin position="231"/>
        <end position="251"/>
    </location>
</feature>
<keyword evidence="3 6" id="KW-0812">Transmembrane</keyword>
<feature type="transmembrane region" description="Helical" evidence="6">
    <location>
        <begin position="111"/>
        <end position="131"/>
    </location>
</feature>
<keyword evidence="5 6" id="KW-0472">Membrane</keyword>
<feature type="transmembrane region" description="Helical" evidence="6">
    <location>
        <begin position="168"/>
        <end position="193"/>
    </location>
</feature>
<evidence type="ECO:0000259" key="7">
    <source>
        <dbReference type="Pfam" id="PF00892"/>
    </source>
</evidence>
<organism evidence="8 9">
    <name type="scientific">Bordetella genomosp. 12</name>
    <dbReference type="NCBI Taxonomy" id="463035"/>
    <lineage>
        <taxon>Bacteria</taxon>
        <taxon>Pseudomonadati</taxon>
        <taxon>Pseudomonadota</taxon>
        <taxon>Betaproteobacteria</taxon>
        <taxon>Burkholderiales</taxon>
        <taxon>Alcaligenaceae</taxon>
        <taxon>Bordetella</taxon>
    </lineage>
</organism>
<dbReference type="EMBL" id="NEVU01000002">
    <property type="protein sequence ID" value="OZI75157.1"/>
    <property type="molecule type" value="Genomic_DNA"/>
</dbReference>
<feature type="transmembrane region" description="Helical" evidence="6">
    <location>
        <begin position="59"/>
        <end position="79"/>
    </location>
</feature>
<keyword evidence="9" id="KW-1185">Reference proteome</keyword>
<feature type="transmembrane region" description="Helical" evidence="6">
    <location>
        <begin position="85"/>
        <end position="104"/>
    </location>
</feature>
<reference evidence="9" key="1">
    <citation type="submission" date="2017-05" db="EMBL/GenBank/DDBJ databases">
        <title>Complete and WGS of Bordetella genogroups.</title>
        <authorList>
            <person name="Spilker T."/>
            <person name="Lipuma J."/>
        </authorList>
    </citation>
    <scope>NUCLEOTIDE SEQUENCE [LARGE SCALE GENOMIC DNA]</scope>
    <source>
        <strain evidence="9">AU6712</strain>
    </source>
</reference>
<proteinExistence type="inferred from homology"/>
<dbReference type="SUPFAM" id="SSF103481">
    <property type="entry name" value="Multidrug resistance efflux transporter EmrE"/>
    <property type="match status" value="2"/>
</dbReference>
<comment type="similarity">
    <text evidence="2">Belongs to the EamA transporter family.</text>
</comment>
<evidence type="ECO:0000256" key="3">
    <source>
        <dbReference type="ARBA" id="ARBA00022692"/>
    </source>
</evidence>
<dbReference type="AlphaFoldDB" id="A0A261VMS3"/>
<dbReference type="GO" id="GO:0016020">
    <property type="term" value="C:membrane"/>
    <property type="evidence" value="ECO:0007669"/>
    <property type="project" value="UniProtKB-SubCell"/>
</dbReference>
<dbReference type="InterPro" id="IPR000620">
    <property type="entry name" value="EamA_dom"/>
</dbReference>
<accession>A0A261VMS3</accession>
<feature type="transmembrane region" description="Helical" evidence="6">
    <location>
        <begin position="205"/>
        <end position="224"/>
    </location>
</feature>
<dbReference type="Pfam" id="PF00892">
    <property type="entry name" value="EamA"/>
    <property type="match status" value="2"/>
</dbReference>
<feature type="transmembrane region" description="Helical" evidence="6">
    <location>
        <begin position="30"/>
        <end position="47"/>
    </location>
</feature>
<feature type="domain" description="EamA" evidence="7">
    <location>
        <begin position="1"/>
        <end position="125"/>
    </location>
</feature>
<evidence type="ECO:0000256" key="4">
    <source>
        <dbReference type="ARBA" id="ARBA00022989"/>
    </source>
</evidence>
<evidence type="ECO:0000256" key="6">
    <source>
        <dbReference type="SAM" id="Phobius"/>
    </source>
</evidence>
<sequence>MLATVLVWAGSWIAMKLVVPYIGPYDFVVVRYLSGALVLFVGAALTARPLAMPPWRLTVLVGLLQTAGFQGFVQTALVTGGVGKVALMAYTMPFWVILLAWLILNERPTRMHWAGIALAACGLVCFAQPWNGMGRDVLPMALGVGSGLCWGIGTVLSKRMFDRHAPDVVTFTAWQMLIGALVMTPVALMVPQIEAVWGWQLMTGMAYIILVATALAWVMWLLVVRRVPASIAGLSALGVPVVAVLLAWLILHERPTLNDLAGMLFIMAGIAVVSRARPRKA</sequence>
<feature type="domain" description="EamA" evidence="7">
    <location>
        <begin position="141"/>
        <end position="274"/>
    </location>
</feature>
<dbReference type="PANTHER" id="PTHR32322:SF2">
    <property type="entry name" value="EAMA DOMAIN-CONTAINING PROTEIN"/>
    <property type="match status" value="1"/>
</dbReference>
<protein>
    <submittedName>
        <fullName evidence="8">EamA family transporter</fullName>
    </submittedName>
</protein>
<dbReference type="PANTHER" id="PTHR32322">
    <property type="entry name" value="INNER MEMBRANE TRANSPORTER"/>
    <property type="match status" value="1"/>
</dbReference>
<feature type="transmembrane region" description="Helical" evidence="6">
    <location>
        <begin position="257"/>
        <end position="276"/>
    </location>
</feature>
<evidence type="ECO:0000256" key="2">
    <source>
        <dbReference type="ARBA" id="ARBA00007362"/>
    </source>
</evidence>
<comment type="subcellular location">
    <subcellularLocation>
        <location evidence="1">Membrane</location>
        <topology evidence="1">Multi-pass membrane protein</topology>
    </subcellularLocation>
</comment>
<dbReference type="InterPro" id="IPR050638">
    <property type="entry name" value="AA-Vitamin_Transporters"/>
</dbReference>
<evidence type="ECO:0000256" key="1">
    <source>
        <dbReference type="ARBA" id="ARBA00004141"/>
    </source>
</evidence>
<evidence type="ECO:0000313" key="8">
    <source>
        <dbReference type="EMBL" id="OZI75157.1"/>
    </source>
</evidence>